<keyword evidence="2" id="KW-0806">Transcription termination</keyword>
<evidence type="ECO:0000256" key="2">
    <source>
        <dbReference type="ARBA" id="ARBA00022472"/>
    </source>
</evidence>
<protein>
    <submittedName>
        <fullName evidence="4">Uncharacterized protein</fullName>
    </submittedName>
</protein>
<dbReference type="SMART" id="SM00733">
    <property type="entry name" value="Mterf"/>
    <property type="match status" value="7"/>
</dbReference>
<dbReference type="InterPro" id="IPR038538">
    <property type="entry name" value="MTERF_sf"/>
</dbReference>
<evidence type="ECO:0000313" key="4">
    <source>
        <dbReference type="EMBL" id="MBA0573172.1"/>
    </source>
</evidence>
<comment type="caution">
    <text evidence="4">The sequence shown here is derived from an EMBL/GenBank/DDBJ whole genome shotgun (WGS) entry which is preliminary data.</text>
</comment>
<dbReference type="EMBL" id="JABEZX010000013">
    <property type="protein sequence ID" value="MBA0573172.1"/>
    <property type="molecule type" value="Genomic_DNA"/>
</dbReference>
<evidence type="ECO:0000313" key="5">
    <source>
        <dbReference type="Proteomes" id="UP000593572"/>
    </source>
</evidence>
<reference evidence="4 5" key="1">
    <citation type="journal article" date="2019" name="Genome Biol. Evol.">
        <title>Insights into the evolution of the New World diploid cottons (Gossypium, subgenus Houzingenia) based on genome sequencing.</title>
        <authorList>
            <person name="Grover C.E."/>
            <person name="Arick M.A. 2nd"/>
            <person name="Thrash A."/>
            <person name="Conover J.L."/>
            <person name="Sanders W.S."/>
            <person name="Peterson D.G."/>
            <person name="Frelichowski J.E."/>
            <person name="Scheffler J.A."/>
            <person name="Scheffler B.E."/>
            <person name="Wendel J.F."/>
        </authorList>
    </citation>
    <scope>NUCLEOTIDE SEQUENCE [LARGE SCALE GENOMIC DNA]</scope>
    <source>
        <strain evidence="4">157</strain>
        <tissue evidence="4">Leaf</tissue>
    </source>
</reference>
<accession>A0A7J8N8K2</accession>
<keyword evidence="2" id="KW-0805">Transcription regulation</keyword>
<dbReference type="Pfam" id="PF02536">
    <property type="entry name" value="mTERF"/>
    <property type="match status" value="1"/>
</dbReference>
<dbReference type="PANTHER" id="PTHR13068:SF5">
    <property type="entry name" value="TRANSCRIPTION TERMINATION FACTOR MTERF6, CHLOROPLASTIC_MITOCHONDRIAL"/>
    <property type="match status" value="1"/>
</dbReference>
<organism evidence="4 5">
    <name type="scientific">Gossypium lobatum</name>
    <dbReference type="NCBI Taxonomy" id="34289"/>
    <lineage>
        <taxon>Eukaryota</taxon>
        <taxon>Viridiplantae</taxon>
        <taxon>Streptophyta</taxon>
        <taxon>Embryophyta</taxon>
        <taxon>Tracheophyta</taxon>
        <taxon>Spermatophyta</taxon>
        <taxon>Magnoliopsida</taxon>
        <taxon>eudicotyledons</taxon>
        <taxon>Gunneridae</taxon>
        <taxon>Pentapetalae</taxon>
        <taxon>rosids</taxon>
        <taxon>malvids</taxon>
        <taxon>Malvales</taxon>
        <taxon>Malvaceae</taxon>
        <taxon>Malvoideae</taxon>
        <taxon>Gossypium</taxon>
    </lineage>
</organism>
<evidence type="ECO:0000256" key="3">
    <source>
        <dbReference type="ARBA" id="ARBA00022946"/>
    </source>
</evidence>
<dbReference type="GO" id="GO:0006353">
    <property type="term" value="P:DNA-templated transcription termination"/>
    <property type="evidence" value="ECO:0007669"/>
    <property type="project" value="UniProtKB-KW"/>
</dbReference>
<dbReference type="Proteomes" id="UP000593572">
    <property type="component" value="Unassembled WGS sequence"/>
</dbReference>
<keyword evidence="5" id="KW-1185">Reference proteome</keyword>
<sequence length="306" mass="34896">MDVTSCQNGGSIMWFFRDKGFDDKSINEMFKKCKRLQGVHKERASENWSYLKSIGIQERKLPSVVSKCPKILALGLYEKLVPMVECLATLGTERREVASAIARFPQIVSHSVEEKLCPLLAFFQALGVSERQLGKMILLNPRLISYSIESKLTDIVNFLATLGLTREWMIGKVLAKYPFIMGYSVNKRLRPTTEFLKLVGLSKTDLQTVTMNFPEIAALVTGYPPILIKSIKNSLEPRIKFLVEVMGRQIDEVANYPDFFRHGLKKRVELRHRLLKEKDGNCSLSEMLDCNHKKFLLKFGLFEGLA</sequence>
<evidence type="ECO:0000256" key="1">
    <source>
        <dbReference type="ARBA" id="ARBA00007692"/>
    </source>
</evidence>
<name>A0A7J8N8K2_9ROSI</name>
<dbReference type="AlphaFoldDB" id="A0A7J8N8K2"/>
<dbReference type="PANTHER" id="PTHR13068">
    <property type="entry name" value="CGI-12 PROTEIN-RELATED"/>
    <property type="match status" value="1"/>
</dbReference>
<dbReference type="GO" id="GO:0003676">
    <property type="term" value="F:nucleic acid binding"/>
    <property type="evidence" value="ECO:0007669"/>
    <property type="project" value="InterPro"/>
</dbReference>
<keyword evidence="3" id="KW-0809">Transit peptide</keyword>
<proteinExistence type="inferred from homology"/>
<comment type="similarity">
    <text evidence="1">Belongs to the mTERF family.</text>
</comment>
<keyword evidence="2" id="KW-0804">Transcription</keyword>
<gene>
    <name evidence="4" type="ORF">Golob_000460</name>
</gene>
<dbReference type="Gene3D" id="1.25.70.10">
    <property type="entry name" value="Transcription termination factor 3, mitochondrial"/>
    <property type="match status" value="1"/>
</dbReference>
<dbReference type="InterPro" id="IPR003690">
    <property type="entry name" value="MTERF"/>
</dbReference>